<organism evidence="1 2">
    <name type="scientific">Trypanosoma vivax (strain Y486)</name>
    <dbReference type="NCBI Taxonomy" id="1055687"/>
    <lineage>
        <taxon>Eukaryota</taxon>
        <taxon>Discoba</taxon>
        <taxon>Euglenozoa</taxon>
        <taxon>Kinetoplastea</taxon>
        <taxon>Metakinetoplastina</taxon>
        <taxon>Trypanosomatida</taxon>
        <taxon>Trypanosomatidae</taxon>
        <taxon>Trypanosoma</taxon>
        <taxon>Duttonella</taxon>
    </lineage>
</organism>
<feature type="non-terminal residue" evidence="1">
    <location>
        <position position="272"/>
    </location>
</feature>
<gene>
    <name evidence="1" type="ORF">TvY486_0014590</name>
</gene>
<name>F9WMJ5_TRYVY</name>
<dbReference type="EMBL" id="CAEX01001767">
    <property type="protein sequence ID" value="CCD18752.1"/>
    <property type="molecule type" value="Genomic_DNA"/>
</dbReference>
<accession>F9WMJ5</accession>
<sequence length="272" mass="28998">MVLYKWQTQHLVMAATPTWCQGVVLCLGGSQAPATCPVRQDRGGKEANGYRRGSMQHLRHSGVNEVVRILPCACGHATLDARRLLLLISGDVGCIPGPLIRGAQWNSGDLSQATRVAPERKLHVDMVLFCLLQETHLASAECAALKIGGCRHVGQARTPHECGASILVRDGVGVEVGVLEKNVPEIATVTLMFSANVSLTITSSSFPRKADASSESLDTLLGASGPLVVEGVNSHHVLWDPLRPSDDKGGCIVDWCVRNGLSIANAESATRR</sequence>
<protein>
    <submittedName>
        <fullName evidence="1">Uncharacterized protein</fullName>
    </submittedName>
</protein>
<dbReference type="VEuPathDB" id="TriTrypDB:TvY486_0014590"/>
<dbReference type="Proteomes" id="UP000009027">
    <property type="component" value="Unassembled WGS sequence"/>
</dbReference>
<proteinExistence type="predicted"/>
<evidence type="ECO:0000313" key="1">
    <source>
        <dbReference type="EMBL" id="CCD18752.1"/>
    </source>
</evidence>
<dbReference type="InterPro" id="IPR036691">
    <property type="entry name" value="Endo/exonu/phosph_ase_sf"/>
</dbReference>
<evidence type="ECO:0000313" key="2">
    <source>
        <dbReference type="Proteomes" id="UP000009027"/>
    </source>
</evidence>
<dbReference type="AlphaFoldDB" id="F9WMJ5"/>
<reference evidence="1 2" key="1">
    <citation type="journal article" date="2012" name="Proc. Natl. Acad. Sci. U.S.A.">
        <title>Antigenic diversity is generated by distinct evolutionary mechanisms in African trypanosome species.</title>
        <authorList>
            <person name="Jackson A.P."/>
            <person name="Berry A."/>
            <person name="Aslett M."/>
            <person name="Allison H.C."/>
            <person name="Burton P."/>
            <person name="Vavrova-Anderson J."/>
            <person name="Brown R."/>
            <person name="Browne H."/>
            <person name="Corton N."/>
            <person name="Hauser H."/>
            <person name="Gamble J."/>
            <person name="Gilderthorp R."/>
            <person name="Marcello L."/>
            <person name="McQuillan J."/>
            <person name="Otto T.D."/>
            <person name="Quail M.A."/>
            <person name="Sanders M.J."/>
            <person name="van Tonder A."/>
            <person name="Ginger M.L."/>
            <person name="Field M.C."/>
            <person name="Barry J.D."/>
            <person name="Hertz-Fowler C."/>
            <person name="Berriman M."/>
        </authorList>
    </citation>
    <scope>NUCLEOTIDE SEQUENCE</scope>
    <source>
        <strain evidence="1 2">Y486</strain>
    </source>
</reference>
<keyword evidence="2" id="KW-1185">Reference proteome</keyword>
<dbReference type="SUPFAM" id="SSF56219">
    <property type="entry name" value="DNase I-like"/>
    <property type="match status" value="1"/>
</dbReference>
<dbReference type="Gene3D" id="3.60.10.10">
    <property type="entry name" value="Endonuclease/exonuclease/phosphatase"/>
    <property type="match status" value="1"/>
</dbReference>